<keyword evidence="4" id="KW-0963">Cytoplasm</keyword>
<gene>
    <name evidence="9" type="ORF">N7509_004930</name>
</gene>
<evidence type="ECO:0000256" key="1">
    <source>
        <dbReference type="ARBA" id="ARBA00004123"/>
    </source>
</evidence>
<keyword evidence="6" id="KW-0539">Nucleus</keyword>
<feature type="domain" description="Nitroreductase" evidence="8">
    <location>
        <begin position="13"/>
        <end position="182"/>
    </location>
</feature>
<evidence type="ECO:0000256" key="6">
    <source>
        <dbReference type="ARBA" id="ARBA00023242"/>
    </source>
</evidence>
<dbReference type="GO" id="GO:0005737">
    <property type="term" value="C:cytoplasm"/>
    <property type="evidence" value="ECO:0007669"/>
    <property type="project" value="UniProtKB-SubCell"/>
</dbReference>
<dbReference type="GO" id="GO:0005634">
    <property type="term" value="C:nucleus"/>
    <property type="evidence" value="ECO:0007669"/>
    <property type="project" value="UniProtKB-SubCell"/>
</dbReference>
<dbReference type="AlphaFoldDB" id="A0A9W9W1K4"/>
<keyword evidence="10" id="KW-1185">Reference proteome</keyword>
<evidence type="ECO:0000256" key="3">
    <source>
        <dbReference type="ARBA" id="ARBA00007118"/>
    </source>
</evidence>
<dbReference type="GO" id="GO:0016491">
    <property type="term" value="F:oxidoreductase activity"/>
    <property type="evidence" value="ECO:0007669"/>
    <property type="project" value="UniProtKB-KW"/>
</dbReference>
<protein>
    <recommendedName>
        <fullName evidence="8">Nitroreductase domain-containing protein</fullName>
    </recommendedName>
</protein>
<accession>A0A9W9W1K4</accession>
<evidence type="ECO:0000259" key="8">
    <source>
        <dbReference type="Pfam" id="PF00881"/>
    </source>
</evidence>
<dbReference type="InterPro" id="IPR000415">
    <property type="entry name" value="Nitroreductase-like"/>
</dbReference>
<comment type="caution">
    <text evidence="9">The sequence shown here is derived from an EMBL/GenBank/DDBJ whole genome shotgun (WGS) entry which is preliminary data.</text>
</comment>
<comment type="similarity">
    <text evidence="3">Belongs to the nitroreductase family.</text>
</comment>
<dbReference type="Pfam" id="PF00881">
    <property type="entry name" value="Nitroreductase"/>
    <property type="match status" value="1"/>
</dbReference>
<dbReference type="CDD" id="cd02140">
    <property type="entry name" value="Frm2-like"/>
    <property type="match status" value="1"/>
</dbReference>
<feature type="region of interest" description="Disordered" evidence="7">
    <location>
        <begin position="177"/>
        <end position="196"/>
    </location>
</feature>
<dbReference type="SUPFAM" id="SSF55469">
    <property type="entry name" value="FMN-dependent nitroreductase-like"/>
    <property type="match status" value="1"/>
</dbReference>
<evidence type="ECO:0000313" key="10">
    <source>
        <dbReference type="Proteomes" id="UP001147747"/>
    </source>
</evidence>
<evidence type="ECO:0000256" key="4">
    <source>
        <dbReference type="ARBA" id="ARBA00022490"/>
    </source>
</evidence>
<dbReference type="EMBL" id="JAPZBU010000006">
    <property type="protein sequence ID" value="KAJ5396817.1"/>
    <property type="molecule type" value="Genomic_DNA"/>
</dbReference>
<name>A0A9W9W1K4_9EURO</name>
<dbReference type="InterPro" id="IPR029479">
    <property type="entry name" value="Nitroreductase"/>
</dbReference>
<dbReference type="PANTHER" id="PTHR43035:SF1">
    <property type="entry name" value="FATTY ACID REPRESSION MUTANT PROTEIN 2-RELATED"/>
    <property type="match status" value="1"/>
</dbReference>
<evidence type="ECO:0000256" key="7">
    <source>
        <dbReference type="SAM" id="MobiDB-lite"/>
    </source>
</evidence>
<keyword evidence="5" id="KW-0560">Oxidoreductase</keyword>
<dbReference type="RefSeq" id="XP_056488869.1">
    <property type="nucleotide sequence ID" value="XM_056629567.1"/>
</dbReference>
<dbReference type="Gene3D" id="3.40.109.10">
    <property type="entry name" value="NADH Oxidase"/>
    <property type="match status" value="1"/>
</dbReference>
<dbReference type="OrthoDB" id="2138173at2759"/>
<reference evidence="9" key="2">
    <citation type="journal article" date="2023" name="IMA Fungus">
        <title>Comparative genomic study of the Penicillium genus elucidates a diverse pangenome and 15 lateral gene transfer events.</title>
        <authorList>
            <person name="Petersen C."/>
            <person name="Sorensen T."/>
            <person name="Nielsen M.R."/>
            <person name="Sondergaard T.E."/>
            <person name="Sorensen J.L."/>
            <person name="Fitzpatrick D.A."/>
            <person name="Frisvad J.C."/>
            <person name="Nielsen K.L."/>
        </authorList>
    </citation>
    <scope>NUCLEOTIDE SEQUENCE</scope>
    <source>
        <strain evidence="9">IBT 29677</strain>
    </source>
</reference>
<reference evidence="9" key="1">
    <citation type="submission" date="2022-12" db="EMBL/GenBank/DDBJ databases">
        <authorList>
            <person name="Petersen C."/>
        </authorList>
    </citation>
    <scope>NUCLEOTIDE SEQUENCE</scope>
    <source>
        <strain evidence="9">IBT 29677</strain>
    </source>
</reference>
<dbReference type="GeneID" id="81368547"/>
<comment type="subcellular location">
    <subcellularLocation>
        <location evidence="2">Cytoplasm</location>
    </subcellularLocation>
    <subcellularLocation>
        <location evidence="1">Nucleus</location>
    </subcellularLocation>
</comment>
<evidence type="ECO:0000256" key="5">
    <source>
        <dbReference type="ARBA" id="ARBA00023002"/>
    </source>
</evidence>
<dbReference type="InterPro" id="IPR033877">
    <property type="entry name" value="Frm2/Hbn1"/>
</dbReference>
<organism evidence="9 10">
    <name type="scientific">Penicillium cosmopolitanum</name>
    <dbReference type="NCBI Taxonomy" id="1131564"/>
    <lineage>
        <taxon>Eukaryota</taxon>
        <taxon>Fungi</taxon>
        <taxon>Dikarya</taxon>
        <taxon>Ascomycota</taxon>
        <taxon>Pezizomycotina</taxon>
        <taxon>Eurotiomycetes</taxon>
        <taxon>Eurotiomycetidae</taxon>
        <taxon>Eurotiales</taxon>
        <taxon>Aspergillaceae</taxon>
        <taxon>Penicillium</taxon>
    </lineage>
</organism>
<dbReference type="PANTHER" id="PTHR43035">
    <property type="entry name" value="FATTY ACID REPRESSION MUTANT PROTEIN 2-RELATED"/>
    <property type="match status" value="1"/>
</dbReference>
<proteinExistence type="inferred from homology"/>
<sequence length="204" mass="23133">MSNLAPSILAGFKGRRSVYSLANESTISDERIEEILSEVMKNMPSGFNTQGTRMVVLLKEEHQKLWDIAHEIASASVPIEQFENLYRARIAGFRAAYGTVLFYEDPAVFKPLEVKMPIIKDKFPEWLDHASGMSQLAVWTLLEAEGLGCNLQHYNPMIDARISEQWKVPKEWKSKSQLVFGKPTGPPREKTSEPLSSRLFVYGK</sequence>
<dbReference type="Proteomes" id="UP001147747">
    <property type="component" value="Unassembled WGS sequence"/>
</dbReference>
<evidence type="ECO:0000256" key="2">
    <source>
        <dbReference type="ARBA" id="ARBA00004496"/>
    </source>
</evidence>
<evidence type="ECO:0000313" key="9">
    <source>
        <dbReference type="EMBL" id="KAJ5396817.1"/>
    </source>
</evidence>
<dbReference type="GO" id="GO:0034599">
    <property type="term" value="P:cellular response to oxidative stress"/>
    <property type="evidence" value="ECO:0007669"/>
    <property type="project" value="InterPro"/>
</dbReference>
<dbReference type="FunFam" id="3.40.109.10:FF:000001">
    <property type="entry name" value="Nitroreductase family"/>
    <property type="match status" value="1"/>
</dbReference>